<accession>A0ABD3NI38</accession>
<comment type="similarity">
    <text evidence="2">Belongs to the FKBP-type PPIase family.</text>
</comment>
<feature type="domain" description="PPIase FKBP-type" evidence="9">
    <location>
        <begin position="136"/>
        <end position="222"/>
    </location>
</feature>
<dbReference type="EC" id="5.2.1.8" evidence="3 7"/>
<keyword evidence="4 8" id="KW-0732">Signal</keyword>
<evidence type="ECO:0000313" key="11">
    <source>
        <dbReference type="Proteomes" id="UP001530400"/>
    </source>
</evidence>
<keyword evidence="6 7" id="KW-0413">Isomerase</keyword>
<evidence type="ECO:0000256" key="2">
    <source>
        <dbReference type="ARBA" id="ARBA00006577"/>
    </source>
</evidence>
<proteinExistence type="inferred from homology"/>
<dbReference type="Pfam" id="PF00254">
    <property type="entry name" value="FKBP_C"/>
    <property type="match status" value="1"/>
</dbReference>
<organism evidence="10 11">
    <name type="scientific">Cyclotella atomus</name>
    <dbReference type="NCBI Taxonomy" id="382360"/>
    <lineage>
        <taxon>Eukaryota</taxon>
        <taxon>Sar</taxon>
        <taxon>Stramenopiles</taxon>
        <taxon>Ochrophyta</taxon>
        <taxon>Bacillariophyta</taxon>
        <taxon>Coscinodiscophyceae</taxon>
        <taxon>Thalassiosirophycidae</taxon>
        <taxon>Stephanodiscales</taxon>
        <taxon>Stephanodiscaceae</taxon>
        <taxon>Cyclotella</taxon>
    </lineage>
</organism>
<evidence type="ECO:0000256" key="4">
    <source>
        <dbReference type="ARBA" id="ARBA00022729"/>
    </source>
</evidence>
<dbReference type="Proteomes" id="UP001530400">
    <property type="component" value="Unassembled WGS sequence"/>
</dbReference>
<evidence type="ECO:0000313" key="10">
    <source>
        <dbReference type="EMBL" id="KAL3774246.1"/>
    </source>
</evidence>
<dbReference type="PANTHER" id="PTHR45779">
    <property type="entry name" value="PEPTIDYLPROLYL ISOMERASE"/>
    <property type="match status" value="1"/>
</dbReference>
<dbReference type="AlphaFoldDB" id="A0ABD3NI38"/>
<dbReference type="SUPFAM" id="SSF54534">
    <property type="entry name" value="FKBP-like"/>
    <property type="match status" value="1"/>
</dbReference>
<dbReference type="InterPro" id="IPR044609">
    <property type="entry name" value="FKBP2/11"/>
</dbReference>
<name>A0ABD3NI38_9STRA</name>
<evidence type="ECO:0000256" key="7">
    <source>
        <dbReference type="PROSITE-ProRule" id="PRU00277"/>
    </source>
</evidence>
<evidence type="ECO:0000256" key="6">
    <source>
        <dbReference type="ARBA" id="ARBA00023235"/>
    </source>
</evidence>
<dbReference type="GO" id="GO:0003755">
    <property type="term" value="F:peptidyl-prolyl cis-trans isomerase activity"/>
    <property type="evidence" value="ECO:0007669"/>
    <property type="project" value="UniProtKB-KW"/>
</dbReference>
<evidence type="ECO:0000259" key="9">
    <source>
        <dbReference type="PROSITE" id="PS50059"/>
    </source>
</evidence>
<protein>
    <recommendedName>
        <fullName evidence="3 7">peptidylprolyl isomerase</fullName>
        <ecNumber evidence="3 7">5.2.1.8</ecNumber>
    </recommendedName>
</protein>
<sequence>MSVVLLFVGWKRAGVSAAMVPYICNASKRMISSSPLWASRQNRKLICLFSRFHFPQSKPIHFCSSPALRRTTMKANLFSILTILSAACILLVGATDEAGTKYLEEKSNEADVITLPSGLRYKVLEKGKGAFHPTVSSPCLCHYAGTLIDGTEFDSSYSRGEPTTFAPNQVIKGWTEAMQLMVEGDKWELYIPSDLAYGERGSPPKIPGDSALVFTIEMIEIQGEKTIALKCNVSTLADCDDKMKGYIEKMNKKLGGDKDEIEEELTRLTGINKKSMKEDLRAWFDTRIFLLQQMVMNANAKEEL</sequence>
<dbReference type="InterPro" id="IPR001179">
    <property type="entry name" value="PPIase_FKBP_dom"/>
</dbReference>
<dbReference type="EMBL" id="JALLPJ020001203">
    <property type="protein sequence ID" value="KAL3774246.1"/>
    <property type="molecule type" value="Genomic_DNA"/>
</dbReference>
<dbReference type="PROSITE" id="PS50059">
    <property type="entry name" value="FKBP_PPIASE"/>
    <property type="match status" value="1"/>
</dbReference>
<evidence type="ECO:0000256" key="5">
    <source>
        <dbReference type="ARBA" id="ARBA00023110"/>
    </source>
</evidence>
<reference evidence="10 11" key="1">
    <citation type="submission" date="2024-10" db="EMBL/GenBank/DDBJ databases">
        <title>Updated reference genomes for cyclostephanoid diatoms.</title>
        <authorList>
            <person name="Roberts W.R."/>
            <person name="Alverson A.J."/>
        </authorList>
    </citation>
    <scope>NUCLEOTIDE SEQUENCE [LARGE SCALE GENOMIC DNA]</scope>
    <source>
        <strain evidence="10 11">AJA010-31</strain>
    </source>
</reference>
<gene>
    <name evidence="10" type="ORF">ACHAWO_012680</name>
</gene>
<dbReference type="FunFam" id="3.10.50.40:FF:000045">
    <property type="entry name" value="Peptidyl-prolyl cis-trans isomerase"/>
    <property type="match status" value="1"/>
</dbReference>
<comment type="catalytic activity">
    <reaction evidence="1 7">
        <text>[protein]-peptidylproline (omega=180) = [protein]-peptidylproline (omega=0)</text>
        <dbReference type="Rhea" id="RHEA:16237"/>
        <dbReference type="Rhea" id="RHEA-COMP:10747"/>
        <dbReference type="Rhea" id="RHEA-COMP:10748"/>
        <dbReference type="ChEBI" id="CHEBI:83833"/>
        <dbReference type="ChEBI" id="CHEBI:83834"/>
        <dbReference type="EC" id="5.2.1.8"/>
    </reaction>
</comment>
<evidence type="ECO:0000256" key="8">
    <source>
        <dbReference type="SAM" id="SignalP"/>
    </source>
</evidence>
<keyword evidence="11" id="KW-1185">Reference proteome</keyword>
<dbReference type="InterPro" id="IPR046357">
    <property type="entry name" value="PPIase_dom_sf"/>
</dbReference>
<dbReference type="PANTHER" id="PTHR45779:SF7">
    <property type="entry name" value="PEPTIDYLPROLYL ISOMERASE"/>
    <property type="match status" value="1"/>
</dbReference>
<feature type="signal peptide" evidence="8">
    <location>
        <begin position="1"/>
        <end position="17"/>
    </location>
</feature>
<evidence type="ECO:0000256" key="1">
    <source>
        <dbReference type="ARBA" id="ARBA00000971"/>
    </source>
</evidence>
<feature type="chain" id="PRO_5044864907" description="peptidylprolyl isomerase" evidence="8">
    <location>
        <begin position="18"/>
        <end position="304"/>
    </location>
</feature>
<dbReference type="Gene3D" id="3.10.50.40">
    <property type="match status" value="1"/>
</dbReference>
<keyword evidence="5 7" id="KW-0697">Rotamase</keyword>
<evidence type="ECO:0000256" key="3">
    <source>
        <dbReference type="ARBA" id="ARBA00013194"/>
    </source>
</evidence>
<comment type="caution">
    <text evidence="10">The sequence shown here is derived from an EMBL/GenBank/DDBJ whole genome shotgun (WGS) entry which is preliminary data.</text>
</comment>